<proteinExistence type="predicted"/>
<sequence length="115" mass="12956">MTIKSIAQAFSNGDFQTVFPYLADTIVWQVVGESEFLGKEAVMQQCLQVEAYFNSVTTQFETLHCLVDGRNVAINGTAAFHINQKPKAFVWACDLYEFNEANQLQSITSYCITKK</sequence>
<gene>
    <name evidence="2" type="ORF">GCM10011343_05780</name>
</gene>
<evidence type="ECO:0000313" key="2">
    <source>
        <dbReference type="EMBL" id="GGD17918.1"/>
    </source>
</evidence>
<dbReference type="InterPro" id="IPR037401">
    <property type="entry name" value="SnoaL-like"/>
</dbReference>
<keyword evidence="3" id="KW-1185">Reference proteome</keyword>
<dbReference type="SUPFAM" id="SSF54427">
    <property type="entry name" value="NTF2-like"/>
    <property type="match status" value="1"/>
</dbReference>
<accession>A0A916XWK5</accession>
<reference evidence="2" key="2">
    <citation type="submission" date="2020-09" db="EMBL/GenBank/DDBJ databases">
        <authorList>
            <person name="Sun Q."/>
            <person name="Zhou Y."/>
        </authorList>
    </citation>
    <scope>NUCLEOTIDE SEQUENCE</scope>
    <source>
        <strain evidence="2">CGMCC 1.12506</strain>
    </source>
</reference>
<dbReference type="Gene3D" id="3.10.450.50">
    <property type="match status" value="1"/>
</dbReference>
<dbReference type="EMBL" id="BMFG01000002">
    <property type="protein sequence ID" value="GGD17918.1"/>
    <property type="molecule type" value="Genomic_DNA"/>
</dbReference>
<dbReference type="AlphaFoldDB" id="A0A916XWK5"/>
<organism evidence="2 3">
    <name type="scientific">Flavobacterium orientale</name>
    <dbReference type="NCBI Taxonomy" id="1756020"/>
    <lineage>
        <taxon>Bacteria</taxon>
        <taxon>Pseudomonadati</taxon>
        <taxon>Bacteroidota</taxon>
        <taxon>Flavobacteriia</taxon>
        <taxon>Flavobacteriales</taxon>
        <taxon>Flavobacteriaceae</taxon>
        <taxon>Flavobacterium</taxon>
    </lineage>
</organism>
<comment type="caution">
    <text evidence="2">The sequence shown here is derived from an EMBL/GenBank/DDBJ whole genome shotgun (WGS) entry which is preliminary data.</text>
</comment>
<evidence type="ECO:0000313" key="3">
    <source>
        <dbReference type="Proteomes" id="UP000625735"/>
    </source>
</evidence>
<dbReference type="InterPro" id="IPR032710">
    <property type="entry name" value="NTF2-like_dom_sf"/>
</dbReference>
<dbReference type="RefSeq" id="WP_188361019.1">
    <property type="nucleotide sequence ID" value="NZ_BMFG01000002.1"/>
</dbReference>
<evidence type="ECO:0000259" key="1">
    <source>
        <dbReference type="Pfam" id="PF12680"/>
    </source>
</evidence>
<feature type="domain" description="SnoaL-like" evidence="1">
    <location>
        <begin position="7"/>
        <end position="99"/>
    </location>
</feature>
<dbReference type="Pfam" id="PF12680">
    <property type="entry name" value="SnoaL_2"/>
    <property type="match status" value="1"/>
</dbReference>
<reference evidence="2" key="1">
    <citation type="journal article" date="2014" name="Int. J. Syst. Evol. Microbiol.">
        <title>Complete genome sequence of Corynebacterium casei LMG S-19264T (=DSM 44701T), isolated from a smear-ripened cheese.</title>
        <authorList>
            <consortium name="US DOE Joint Genome Institute (JGI-PGF)"/>
            <person name="Walter F."/>
            <person name="Albersmeier A."/>
            <person name="Kalinowski J."/>
            <person name="Ruckert C."/>
        </authorList>
    </citation>
    <scope>NUCLEOTIDE SEQUENCE</scope>
    <source>
        <strain evidence="2">CGMCC 1.12506</strain>
    </source>
</reference>
<dbReference type="Proteomes" id="UP000625735">
    <property type="component" value="Unassembled WGS sequence"/>
</dbReference>
<protein>
    <recommendedName>
        <fullName evidence="1">SnoaL-like domain-containing protein</fullName>
    </recommendedName>
</protein>
<name>A0A916XWK5_9FLAO</name>